<protein>
    <submittedName>
        <fullName evidence="1">Uncharacterized protein</fullName>
    </submittedName>
</protein>
<reference evidence="1" key="1">
    <citation type="submission" date="2014-11" db="EMBL/GenBank/DDBJ databases">
        <authorList>
            <person name="Amaro Gonzalez C."/>
        </authorList>
    </citation>
    <scope>NUCLEOTIDE SEQUENCE</scope>
</reference>
<sequence length="39" mass="4448">MAAKQVCSLSPLHSSMFSVKSTLTEYIWSQFDSRVLCYC</sequence>
<dbReference type="EMBL" id="GBXM01021175">
    <property type="protein sequence ID" value="JAH87402.1"/>
    <property type="molecule type" value="Transcribed_RNA"/>
</dbReference>
<proteinExistence type="predicted"/>
<organism evidence="1">
    <name type="scientific">Anguilla anguilla</name>
    <name type="common">European freshwater eel</name>
    <name type="synonym">Muraena anguilla</name>
    <dbReference type="NCBI Taxonomy" id="7936"/>
    <lineage>
        <taxon>Eukaryota</taxon>
        <taxon>Metazoa</taxon>
        <taxon>Chordata</taxon>
        <taxon>Craniata</taxon>
        <taxon>Vertebrata</taxon>
        <taxon>Euteleostomi</taxon>
        <taxon>Actinopterygii</taxon>
        <taxon>Neopterygii</taxon>
        <taxon>Teleostei</taxon>
        <taxon>Anguilliformes</taxon>
        <taxon>Anguillidae</taxon>
        <taxon>Anguilla</taxon>
    </lineage>
</organism>
<dbReference type="AlphaFoldDB" id="A0A0E9WAN4"/>
<accession>A0A0E9WAN4</accession>
<evidence type="ECO:0000313" key="1">
    <source>
        <dbReference type="EMBL" id="JAH87402.1"/>
    </source>
</evidence>
<name>A0A0E9WAN4_ANGAN</name>
<reference evidence="1" key="2">
    <citation type="journal article" date="2015" name="Fish Shellfish Immunol.">
        <title>Early steps in the European eel (Anguilla anguilla)-Vibrio vulnificus interaction in the gills: Role of the RtxA13 toxin.</title>
        <authorList>
            <person name="Callol A."/>
            <person name="Pajuelo D."/>
            <person name="Ebbesson L."/>
            <person name="Teles M."/>
            <person name="MacKenzie S."/>
            <person name="Amaro C."/>
        </authorList>
    </citation>
    <scope>NUCLEOTIDE SEQUENCE</scope>
</reference>